<feature type="compositionally biased region" description="Basic residues" evidence="1">
    <location>
        <begin position="24"/>
        <end position="42"/>
    </location>
</feature>
<feature type="region of interest" description="Disordered" evidence="1">
    <location>
        <begin position="1"/>
        <end position="55"/>
    </location>
</feature>
<reference evidence="2 3" key="1">
    <citation type="journal article" date="2020" name="Cell Host Microbe">
        <title>Functional and Genomic Variation between Human-Derived Isolates of Lachnospiraceae Reveals Inter- and Intra-Species Diversity.</title>
        <authorList>
            <person name="Sorbara M.T."/>
            <person name="Littmann E.R."/>
            <person name="Fontana E."/>
            <person name="Moody T.U."/>
            <person name="Kohout C.E."/>
            <person name="Gjonbalaj M."/>
            <person name="Eaton V."/>
            <person name="Seok R."/>
            <person name="Leiner I.M."/>
            <person name="Pamer E.G."/>
        </authorList>
    </citation>
    <scope>NUCLEOTIDE SEQUENCE [LARGE SCALE GENOMIC DNA]</scope>
    <source>
        <strain evidence="2 3">MSK.14.54</strain>
    </source>
</reference>
<dbReference type="RefSeq" id="WP_173830146.1">
    <property type="nucleotide sequence ID" value="NZ_JAAITQ010000022.1"/>
</dbReference>
<keyword evidence="3" id="KW-1185">Reference proteome</keyword>
<accession>A0ABX2GFK4</accession>
<protein>
    <submittedName>
        <fullName evidence="2">Uncharacterized protein</fullName>
    </submittedName>
</protein>
<sequence>MKETQFRKNGKNDSRVGEEDTQKSRNRKLSREKKENKRKQKKTKENKTKGGIYDV</sequence>
<evidence type="ECO:0000313" key="3">
    <source>
        <dbReference type="Proteomes" id="UP000768180"/>
    </source>
</evidence>
<comment type="caution">
    <text evidence="2">The sequence shown here is derived from an EMBL/GenBank/DDBJ whole genome shotgun (WGS) entry which is preliminary data.</text>
</comment>
<evidence type="ECO:0000313" key="2">
    <source>
        <dbReference type="EMBL" id="NSE17072.1"/>
    </source>
</evidence>
<proteinExistence type="predicted"/>
<name>A0ABX2GFK4_9FIRM</name>
<organism evidence="2 3">
    <name type="scientific">Fusicatenibacter saccharivorans</name>
    <dbReference type="NCBI Taxonomy" id="1150298"/>
    <lineage>
        <taxon>Bacteria</taxon>
        <taxon>Bacillati</taxon>
        <taxon>Bacillota</taxon>
        <taxon>Clostridia</taxon>
        <taxon>Lachnospirales</taxon>
        <taxon>Lachnospiraceae</taxon>
        <taxon>Fusicatenibacter</taxon>
    </lineage>
</organism>
<dbReference type="Proteomes" id="UP000768180">
    <property type="component" value="Unassembled WGS sequence"/>
</dbReference>
<gene>
    <name evidence="2" type="ORF">G5B05_11780</name>
</gene>
<dbReference type="EMBL" id="JAAITQ010000022">
    <property type="protein sequence ID" value="NSE17072.1"/>
    <property type="molecule type" value="Genomic_DNA"/>
</dbReference>
<feature type="compositionally biased region" description="Basic and acidic residues" evidence="1">
    <location>
        <begin position="1"/>
        <end position="23"/>
    </location>
</feature>
<evidence type="ECO:0000256" key="1">
    <source>
        <dbReference type="SAM" id="MobiDB-lite"/>
    </source>
</evidence>